<keyword evidence="3" id="KW-1185">Reference proteome</keyword>
<sequence>MASRRLSRSLATLPTPATTSSTLAPPYSHPLPSASVSDPSPSLRPPYAHSLPTPLGAHTRGAKGTLSAPYRFSLVGTSTSTHEASRAETFNAWARAQLATKEGRAMIWTAWVGSIIELEKIRSIGNHIPQVSFRALSEHLASDSTLEAIRQTGTVVVRDVVADAEAESWGRHLLDTVNQRQGRAAYWHESLVAARAHTSVLSANNQVLSALSGLDAAGGALMQADTVQTGIAAAGSRTTSLDSPWLVDDKSLAPASPVLAHLALTLSSPGHIAPTIHAAIYTSLRPLFTPSRSKLSFYDTTSYLDPANWTLVDPNSIPTYPPGSTPSFPHLTGASVSLPKLNAGDIIFRHASVPLTKAAAGGQGNKAEGLFLPITPLPRTEANIAYVAEQREAWERGLPPPHVRLDGLVALENPGSVEQIGSSGGKRAMGY</sequence>
<protein>
    <submittedName>
        <fullName evidence="2">Uncharacterized protein</fullName>
    </submittedName>
</protein>
<dbReference type="SUPFAM" id="SSF51197">
    <property type="entry name" value="Clavaminate synthase-like"/>
    <property type="match status" value="1"/>
</dbReference>
<dbReference type="AlphaFoldDB" id="A0AAD9D044"/>
<comment type="caution">
    <text evidence="2">The sequence shown here is derived from an EMBL/GenBank/DDBJ whole genome shotgun (WGS) entry which is preliminary data.</text>
</comment>
<dbReference type="PANTHER" id="PTHR30613:SF1">
    <property type="entry name" value="DUF1479 DOMAIN PROTEIN (AFU_ORTHOLOGUE AFUA_5G09280)"/>
    <property type="match status" value="1"/>
</dbReference>
<feature type="compositionally biased region" description="Low complexity" evidence="1">
    <location>
        <begin position="9"/>
        <end position="26"/>
    </location>
</feature>
<dbReference type="Gene3D" id="2.60.120.330">
    <property type="entry name" value="B-lactam Antibiotic, Isopenicillin N Synthase, Chain"/>
    <property type="match status" value="2"/>
</dbReference>
<dbReference type="EMBL" id="JAODAN010000005">
    <property type="protein sequence ID" value="KAK1923934.1"/>
    <property type="molecule type" value="Genomic_DNA"/>
</dbReference>
<dbReference type="PANTHER" id="PTHR30613">
    <property type="entry name" value="UNCHARACTERIZED PROTEIN YBIU-RELATED"/>
    <property type="match status" value="1"/>
</dbReference>
<name>A0AAD9D044_PAPLA</name>
<dbReference type="Pfam" id="PF07350">
    <property type="entry name" value="Gig2-like"/>
    <property type="match status" value="2"/>
</dbReference>
<reference evidence="2" key="1">
    <citation type="submission" date="2023-02" db="EMBL/GenBank/DDBJ databases">
        <title>Identification and recombinant expression of a fungal hydrolase from Papiliotrema laurentii that hydrolyzes apple cutin and clears colloidal polyester polyurethane.</title>
        <authorList>
            <consortium name="DOE Joint Genome Institute"/>
            <person name="Roman V.A."/>
            <person name="Bojanowski C."/>
            <person name="Crable B.R."/>
            <person name="Wagner D.N."/>
            <person name="Hung C.S."/>
            <person name="Nadeau L.J."/>
            <person name="Schratz L."/>
            <person name="Haridas S."/>
            <person name="Pangilinan J."/>
            <person name="Lipzen A."/>
            <person name="Na H."/>
            <person name="Yan M."/>
            <person name="Ng V."/>
            <person name="Grigoriev I.V."/>
            <person name="Spatafora J.W."/>
            <person name="Barlow D."/>
            <person name="Biffinger J."/>
            <person name="Kelley-Loughnane N."/>
            <person name="Varaljay V.A."/>
            <person name="Crookes-Goodson W.J."/>
        </authorList>
    </citation>
    <scope>NUCLEOTIDE SEQUENCE</scope>
    <source>
        <strain evidence="2">5307AH</strain>
    </source>
</reference>
<proteinExistence type="predicted"/>
<dbReference type="Proteomes" id="UP001182556">
    <property type="component" value="Unassembled WGS sequence"/>
</dbReference>
<accession>A0AAD9D044</accession>
<dbReference type="InterPro" id="IPR010856">
    <property type="entry name" value="Gig2-like"/>
</dbReference>
<feature type="region of interest" description="Disordered" evidence="1">
    <location>
        <begin position="1"/>
        <end position="62"/>
    </location>
</feature>
<evidence type="ECO:0000256" key="1">
    <source>
        <dbReference type="SAM" id="MobiDB-lite"/>
    </source>
</evidence>
<gene>
    <name evidence="2" type="ORF">DB88DRAFT_488500</name>
</gene>
<organism evidence="2 3">
    <name type="scientific">Papiliotrema laurentii</name>
    <name type="common">Cryptococcus laurentii</name>
    <dbReference type="NCBI Taxonomy" id="5418"/>
    <lineage>
        <taxon>Eukaryota</taxon>
        <taxon>Fungi</taxon>
        <taxon>Dikarya</taxon>
        <taxon>Basidiomycota</taxon>
        <taxon>Agaricomycotina</taxon>
        <taxon>Tremellomycetes</taxon>
        <taxon>Tremellales</taxon>
        <taxon>Rhynchogastremaceae</taxon>
        <taxon>Papiliotrema</taxon>
    </lineage>
</organism>
<dbReference type="InterPro" id="IPR027443">
    <property type="entry name" value="IPNS-like_sf"/>
</dbReference>
<evidence type="ECO:0000313" key="2">
    <source>
        <dbReference type="EMBL" id="KAK1923934.1"/>
    </source>
</evidence>
<evidence type="ECO:0000313" key="3">
    <source>
        <dbReference type="Proteomes" id="UP001182556"/>
    </source>
</evidence>